<reference evidence="2 3" key="1">
    <citation type="journal article" date="2020" name="Cell">
        <title>Large-Scale Comparative Analyses of Tick Genomes Elucidate Their Genetic Diversity and Vector Capacities.</title>
        <authorList>
            <consortium name="Tick Genome and Microbiome Consortium (TIGMIC)"/>
            <person name="Jia N."/>
            <person name="Wang J."/>
            <person name="Shi W."/>
            <person name="Du L."/>
            <person name="Sun Y."/>
            <person name="Zhan W."/>
            <person name="Jiang J.F."/>
            <person name="Wang Q."/>
            <person name="Zhang B."/>
            <person name="Ji P."/>
            <person name="Bell-Sakyi L."/>
            <person name="Cui X.M."/>
            <person name="Yuan T.T."/>
            <person name="Jiang B.G."/>
            <person name="Yang W.F."/>
            <person name="Lam T.T."/>
            <person name="Chang Q.C."/>
            <person name="Ding S.J."/>
            <person name="Wang X.J."/>
            <person name="Zhu J.G."/>
            <person name="Ruan X.D."/>
            <person name="Zhao L."/>
            <person name="Wei J.T."/>
            <person name="Ye R.Z."/>
            <person name="Que T.C."/>
            <person name="Du C.H."/>
            <person name="Zhou Y.H."/>
            <person name="Cheng J.X."/>
            <person name="Dai P.F."/>
            <person name="Guo W.B."/>
            <person name="Han X.H."/>
            <person name="Huang E.J."/>
            <person name="Li L.F."/>
            <person name="Wei W."/>
            <person name="Gao Y.C."/>
            <person name="Liu J.Z."/>
            <person name="Shao H.Z."/>
            <person name="Wang X."/>
            <person name="Wang C.C."/>
            <person name="Yang T.C."/>
            <person name="Huo Q.B."/>
            <person name="Li W."/>
            <person name="Chen H.Y."/>
            <person name="Chen S.E."/>
            <person name="Zhou L.G."/>
            <person name="Ni X.B."/>
            <person name="Tian J.H."/>
            <person name="Sheng Y."/>
            <person name="Liu T."/>
            <person name="Pan Y.S."/>
            <person name="Xia L.Y."/>
            <person name="Li J."/>
            <person name="Zhao F."/>
            <person name="Cao W.C."/>
        </authorList>
    </citation>
    <scope>NUCLEOTIDE SEQUENCE [LARGE SCALE GENOMIC DNA]</scope>
    <source>
        <strain evidence="2">HaeL-2018</strain>
    </source>
</reference>
<dbReference type="OrthoDB" id="2789670at2759"/>
<sequence length="119" mass="13215">MVEKMAEARGAAIYPDEFVLPSVSNNITALAMGARYDFDDPRRALLDALLLRAVRCLVAGAMITFMPFGAKTLTTLLFTRFGPLRKIAAELRVFFRYCHSYPPFSSSSFHDSFPAIDAS</sequence>
<dbReference type="EMBL" id="JABSTR010000006">
    <property type="protein sequence ID" value="KAH9373589.1"/>
    <property type="molecule type" value="Genomic_DNA"/>
</dbReference>
<evidence type="ECO:0000256" key="1">
    <source>
        <dbReference type="SAM" id="Phobius"/>
    </source>
</evidence>
<accession>A0A9J6GDK6</accession>
<comment type="caution">
    <text evidence="2">The sequence shown here is derived from an EMBL/GenBank/DDBJ whole genome shotgun (WGS) entry which is preliminary data.</text>
</comment>
<keyword evidence="1" id="KW-0472">Membrane</keyword>
<gene>
    <name evidence="2" type="ORF">HPB48_014814</name>
</gene>
<keyword evidence="3" id="KW-1185">Reference proteome</keyword>
<dbReference type="AlphaFoldDB" id="A0A9J6GDK6"/>
<keyword evidence="1" id="KW-1133">Transmembrane helix</keyword>
<evidence type="ECO:0000313" key="3">
    <source>
        <dbReference type="Proteomes" id="UP000821853"/>
    </source>
</evidence>
<organism evidence="2 3">
    <name type="scientific">Haemaphysalis longicornis</name>
    <name type="common">Bush tick</name>
    <dbReference type="NCBI Taxonomy" id="44386"/>
    <lineage>
        <taxon>Eukaryota</taxon>
        <taxon>Metazoa</taxon>
        <taxon>Ecdysozoa</taxon>
        <taxon>Arthropoda</taxon>
        <taxon>Chelicerata</taxon>
        <taxon>Arachnida</taxon>
        <taxon>Acari</taxon>
        <taxon>Parasitiformes</taxon>
        <taxon>Ixodida</taxon>
        <taxon>Ixodoidea</taxon>
        <taxon>Ixodidae</taxon>
        <taxon>Haemaphysalinae</taxon>
        <taxon>Haemaphysalis</taxon>
    </lineage>
</organism>
<dbReference type="Proteomes" id="UP000821853">
    <property type="component" value="Chromosome 4"/>
</dbReference>
<protein>
    <submittedName>
        <fullName evidence="2">Uncharacterized protein</fullName>
    </submittedName>
</protein>
<proteinExistence type="predicted"/>
<name>A0A9J6GDK6_HAELO</name>
<evidence type="ECO:0000313" key="2">
    <source>
        <dbReference type="EMBL" id="KAH9373589.1"/>
    </source>
</evidence>
<keyword evidence="1" id="KW-0812">Transmembrane</keyword>
<feature type="transmembrane region" description="Helical" evidence="1">
    <location>
        <begin position="49"/>
        <end position="70"/>
    </location>
</feature>
<dbReference type="VEuPathDB" id="VectorBase:HLOH_050167"/>